<protein>
    <submittedName>
        <fullName evidence="6">DNA-binding transcriptional LysR family regulator</fullName>
    </submittedName>
</protein>
<evidence type="ECO:0000256" key="3">
    <source>
        <dbReference type="ARBA" id="ARBA00023125"/>
    </source>
</evidence>
<evidence type="ECO:0000256" key="4">
    <source>
        <dbReference type="ARBA" id="ARBA00023163"/>
    </source>
</evidence>
<reference evidence="6 7" key="1">
    <citation type="submission" date="2020-07" db="EMBL/GenBank/DDBJ databases">
        <title>Sequencing the genomes of 1000 actinobacteria strains.</title>
        <authorList>
            <person name="Klenk H.-P."/>
        </authorList>
    </citation>
    <scope>NUCLEOTIDE SEQUENCE [LARGE SCALE GENOMIC DNA]</scope>
    <source>
        <strain evidence="6 7">DSM 104006</strain>
    </source>
</reference>
<keyword evidence="3 6" id="KW-0238">DNA-binding</keyword>
<sequence length="296" mass="32319">MNLRALQYFVVLAEELNFSRAAQRLHVAQPALSQQIRRLERDLGAELVDRGHRPLRLTEAGSYLLTEARQILASCEQAALGTREIGLGMKGWLSIGFTRSAMYSILPPALKVFHRTHPDIELKLFEMVTEEQADALHDGRIHLGIGRQPAPVDGCTTRPLLRERVMAVLTPDSPAAGNDEIEIADIAGTPLILYPRHTGAQFSGLVESLYRDAGFVPPVRYRTFEIQTAIALVAAGLGVTFVGESVARHGRSDVTYRHLTAPASAKSSTLAATFQAGDTSPHLHAFLDCLPRADAL</sequence>
<dbReference type="Pfam" id="PF00126">
    <property type="entry name" value="HTH_1"/>
    <property type="match status" value="1"/>
</dbReference>
<organism evidence="6 7">
    <name type="scientific">Amycolatopsis endophytica</name>
    <dbReference type="NCBI Taxonomy" id="860233"/>
    <lineage>
        <taxon>Bacteria</taxon>
        <taxon>Bacillati</taxon>
        <taxon>Actinomycetota</taxon>
        <taxon>Actinomycetes</taxon>
        <taxon>Pseudonocardiales</taxon>
        <taxon>Pseudonocardiaceae</taxon>
        <taxon>Amycolatopsis</taxon>
    </lineage>
</organism>
<dbReference type="Gene3D" id="3.40.190.10">
    <property type="entry name" value="Periplasmic binding protein-like II"/>
    <property type="match status" value="2"/>
</dbReference>
<dbReference type="GO" id="GO:0003677">
    <property type="term" value="F:DNA binding"/>
    <property type="evidence" value="ECO:0007669"/>
    <property type="project" value="UniProtKB-KW"/>
</dbReference>
<keyword evidence="4" id="KW-0804">Transcription</keyword>
<dbReference type="EMBL" id="JACCFK010000002">
    <property type="protein sequence ID" value="NYI92037.1"/>
    <property type="molecule type" value="Genomic_DNA"/>
</dbReference>
<evidence type="ECO:0000259" key="5">
    <source>
        <dbReference type="PROSITE" id="PS50931"/>
    </source>
</evidence>
<comment type="similarity">
    <text evidence="1">Belongs to the LysR transcriptional regulatory family.</text>
</comment>
<dbReference type="FunFam" id="1.10.10.10:FF:000001">
    <property type="entry name" value="LysR family transcriptional regulator"/>
    <property type="match status" value="1"/>
</dbReference>
<dbReference type="InterPro" id="IPR036390">
    <property type="entry name" value="WH_DNA-bd_sf"/>
</dbReference>
<accession>A0A853BBH5</accession>
<evidence type="ECO:0000313" key="6">
    <source>
        <dbReference type="EMBL" id="NYI92037.1"/>
    </source>
</evidence>
<dbReference type="PROSITE" id="PS50931">
    <property type="entry name" value="HTH_LYSR"/>
    <property type="match status" value="1"/>
</dbReference>
<dbReference type="GO" id="GO:0003700">
    <property type="term" value="F:DNA-binding transcription factor activity"/>
    <property type="evidence" value="ECO:0007669"/>
    <property type="project" value="InterPro"/>
</dbReference>
<dbReference type="Gene3D" id="1.10.10.10">
    <property type="entry name" value="Winged helix-like DNA-binding domain superfamily/Winged helix DNA-binding domain"/>
    <property type="match status" value="1"/>
</dbReference>
<evidence type="ECO:0000256" key="2">
    <source>
        <dbReference type="ARBA" id="ARBA00023015"/>
    </source>
</evidence>
<dbReference type="RefSeq" id="WP_179776331.1">
    <property type="nucleotide sequence ID" value="NZ_JACCFK010000002.1"/>
</dbReference>
<dbReference type="AlphaFoldDB" id="A0A853BBH5"/>
<feature type="domain" description="HTH lysR-type" evidence="5">
    <location>
        <begin position="1"/>
        <end position="58"/>
    </location>
</feature>
<dbReference type="PANTHER" id="PTHR30346:SF28">
    <property type="entry name" value="HTH-TYPE TRANSCRIPTIONAL REGULATOR CYNR"/>
    <property type="match status" value="1"/>
</dbReference>
<dbReference type="SUPFAM" id="SSF46785">
    <property type="entry name" value="Winged helix' DNA-binding domain"/>
    <property type="match status" value="1"/>
</dbReference>
<comment type="caution">
    <text evidence="6">The sequence shown here is derived from an EMBL/GenBank/DDBJ whole genome shotgun (WGS) entry which is preliminary data.</text>
</comment>
<dbReference type="InterPro" id="IPR005119">
    <property type="entry name" value="LysR_subst-bd"/>
</dbReference>
<dbReference type="GO" id="GO:0032993">
    <property type="term" value="C:protein-DNA complex"/>
    <property type="evidence" value="ECO:0007669"/>
    <property type="project" value="TreeGrafter"/>
</dbReference>
<evidence type="ECO:0000313" key="7">
    <source>
        <dbReference type="Proteomes" id="UP000549616"/>
    </source>
</evidence>
<dbReference type="CDD" id="cd08414">
    <property type="entry name" value="PBP2_LTTR_aromatics_like"/>
    <property type="match status" value="1"/>
</dbReference>
<dbReference type="InterPro" id="IPR000847">
    <property type="entry name" value="LysR_HTH_N"/>
</dbReference>
<dbReference type="InterPro" id="IPR036388">
    <property type="entry name" value="WH-like_DNA-bd_sf"/>
</dbReference>
<dbReference type="Pfam" id="PF03466">
    <property type="entry name" value="LysR_substrate"/>
    <property type="match status" value="1"/>
</dbReference>
<name>A0A853BBH5_9PSEU</name>
<gene>
    <name evidence="6" type="ORF">HNR02_005412</name>
</gene>
<dbReference type="SUPFAM" id="SSF53850">
    <property type="entry name" value="Periplasmic binding protein-like II"/>
    <property type="match status" value="1"/>
</dbReference>
<dbReference type="PRINTS" id="PR00039">
    <property type="entry name" value="HTHLYSR"/>
</dbReference>
<dbReference type="PANTHER" id="PTHR30346">
    <property type="entry name" value="TRANSCRIPTIONAL DUAL REGULATOR HCAR-RELATED"/>
    <property type="match status" value="1"/>
</dbReference>
<keyword evidence="7" id="KW-1185">Reference proteome</keyword>
<keyword evidence="2" id="KW-0805">Transcription regulation</keyword>
<dbReference type="Proteomes" id="UP000549616">
    <property type="component" value="Unassembled WGS sequence"/>
</dbReference>
<proteinExistence type="inferred from homology"/>
<evidence type="ECO:0000256" key="1">
    <source>
        <dbReference type="ARBA" id="ARBA00009437"/>
    </source>
</evidence>